<gene>
    <name evidence="2" type="ORF">JCM5805K_1048</name>
</gene>
<dbReference type="PROSITE" id="PS50126">
    <property type="entry name" value="S1"/>
    <property type="match status" value="1"/>
</dbReference>
<protein>
    <submittedName>
        <fullName evidence="2">Predicted RNA binding protein</fullName>
    </submittedName>
</protein>
<dbReference type="AlphaFoldDB" id="A0A0B8QJJ5"/>
<dbReference type="SMART" id="SM00316">
    <property type="entry name" value="S1"/>
    <property type="match status" value="1"/>
</dbReference>
<dbReference type="GO" id="GO:0003735">
    <property type="term" value="F:structural constituent of ribosome"/>
    <property type="evidence" value="ECO:0007669"/>
    <property type="project" value="TreeGrafter"/>
</dbReference>
<dbReference type="NCBIfam" id="NF040579">
    <property type="entry name" value="S1_dom_CvfD"/>
    <property type="match status" value="1"/>
</dbReference>
<comment type="caution">
    <text evidence="2">The sequence shown here is derived from an EMBL/GenBank/DDBJ whole genome shotgun (WGS) entry which is preliminary data.</text>
</comment>
<evidence type="ECO:0000313" key="3">
    <source>
        <dbReference type="Proteomes" id="UP000031847"/>
    </source>
</evidence>
<dbReference type="InterPro" id="IPR012340">
    <property type="entry name" value="NA-bd_OB-fold"/>
</dbReference>
<dbReference type="GO" id="GO:0006412">
    <property type="term" value="P:translation"/>
    <property type="evidence" value="ECO:0007669"/>
    <property type="project" value="TreeGrafter"/>
</dbReference>
<dbReference type="EMBL" id="BBSI01000017">
    <property type="protein sequence ID" value="GAM79940.1"/>
    <property type="molecule type" value="Genomic_DNA"/>
</dbReference>
<sequence length="157" mass="18085">MMSLLNQLRLSSHNMEKKSPKIGDIVEVEIIGMQDYGAFVKFYLDNSSNKEKIEQKGLIHISEIQSGYVKSIHDIAKIGQKVMAQIIDIDEYNGKISLSIRSLEKNPQVHHIYRKKHFTDSRDKIGFKTLANYLPGWIEENEAYLKAKKNAQSEDFL</sequence>
<dbReference type="InterPro" id="IPR050437">
    <property type="entry name" value="Ribos_protein_bS1-like"/>
</dbReference>
<feature type="domain" description="S1 motif" evidence="1">
    <location>
        <begin position="23"/>
        <end position="101"/>
    </location>
</feature>
<dbReference type="InterPro" id="IPR003029">
    <property type="entry name" value="S1_domain"/>
</dbReference>
<dbReference type="PANTHER" id="PTHR10724:SF10">
    <property type="entry name" value="S1 RNA-BINDING DOMAIN-CONTAINING PROTEIN 1"/>
    <property type="match status" value="1"/>
</dbReference>
<organism evidence="2 3">
    <name type="scientific">Lactococcus lactis subsp. lactis</name>
    <name type="common">Streptococcus lactis</name>
    <dbReference type="NCBI Taxonomy" id="1360"/>
    <lineage>
        <taxon>Bacteria</taxon>
        <taxon>Bacillati</taxon>
        <taxon>Bacillota</taxon>
        <taxon>Bacilli</taxon>
        <taxon>Lactobacillales</taxon>
        <taxon>Streptococcaceae</taxon>
        <taxon>Lactococcus</taxon>
    </lineage>
</organism>
<dbReference type="Proteomes" id="UP000031847">
    <property type="component" value="Unassembled WGS sequence"/>
</dbReference>
<dbReference type="PANTHER" id="PTHR10724">
    <property type="entry name" value="30S RIBOSOMAL PROTEIN S1"/>
    <property type="match status" value="1"/>
</dbReference>
<dbReference type="SUPFAM" id="SSF50249">
    <property type="entry name" value="Nucleic acid-binding proteins"/>
    <property type="match status" value="1"/>
</dbReference>
<reference evidence="2 3" key="1">
    <citation type="submission" date="2015-01" db="EMBL/GenBank/DDBJ databases">
        <title>Lactococcus lactis subsp.lactis JCM 5805 whole genome shotgun sequence.</title>
        <authorList>
            <person name="Fujii T."/>
            <person name="Tomita Y."/>
            <person name="Ikushima S."/>
            <person name="Fujiwara D."/>
        </authorList>
    </citation>
    <scope>NUCLEOTIDE SEQUENCE [LARGE SCALE GENOMIC DNA]</scope>
    <source>
        <strain evidence="2 3">JCM 5805</strain>
    </source>
</reference>
<proteinExistence type="predicted"/>
<evidence type="ECO:0000313" key="2">
    <source>
        <dbReference type="EMBL" id="GAM79940.1"/>
    </source>
</evidence>
<dbReference type="Gene3D" id="2.40.50.140">
    <property type="entry name" value="Nucleic acid-binding proteins"/>
    <property type="match status" value="1"/>
</dbReference>
<dbReference type="Pfam" id="PF00575">
    <property type="entry name" value="S1"/>
    <property type="match status" value="1"/>
</dbReference>
<name>A0A0B8QJJ5_LACLL</name>
<evidence type="ECO:0000259" key="1">
    <source>
        <dbReference type="PROSITE" id="PS50126"/>
    </source>
</evidence>
<accession>A0A0B8QJJ5</accession>
<dbReference type="GO" id="GO:0003729">
    <property type="term" value="F:mRNA binding"/>
    <property type="evidence" value="ECO:0007669"/>
    <property type="project" value="TreeGrafter"/>
</dbReference>